<gene>
    <name evidence="2" type="ORF">GCM10023307_31290</name>
</gene>
<sequence length="109" mass="11920">MNARWWLAACIVALMAVPAYGQSRREARARMADDAAVCLDRCDAGFAGCLGSQRPPPQPIPLPPRGDDTVPTPPPFEQCLLDRDVCVAQCQLTLAEERARMAKRRDGTP</sequence>
<proteinExistence type="predicted"/>
<organism evidence="2 3">
    <name type="scientific">Lysobacter hankyongensis</name>
    <dbReference type="NCBI Taxonomy" id="1176535"/>
    <lineage>
        <taxon>Bacteria</taxon>
        <taxon>Pseudomonadati</taxon>
        <taxon>Pseudomonadota</taxon>
        <taxon>Gammaproteobacteria</taxon>
        <taxon>Lysobacterales</taxon>
        <taxon>Lysobacteraceae</taxon>
        <taxon>Lysobacter</taxon>
    </lineage>
</organism>
<evidence type="ECO:0000313" key="3">
    <source>
        <dbReference type="Proteomes" id="UP001499959"/>
    </source>
</evidence>
<keyword evidence="3" id="KW-1185">Reference proteome</keyword>
<name>A0ABP9C0M4_9GAMM</name>
<accession>A0ABP9C0M4</accession>
<dbReference type="EMBL" id="BAABJE010000017">
    <property type="protein sequence ID" value="GAA4802345.1"/>
    <property type="molecule type" value="Genomic_DNA"/>
</dbReference>
<dbReference type="Proteomes" id="UP001499959">
    <property type="component" value="Unassembled WGS sequence"/>
</dbReference>
<feature type="region of interest" description="Disordered" evidence="1">
    <location>
        <begin position="51"/>
        <end position="74"/>
    </location>
</feature>
<comment type="caution">
    <text evidence="2">The sequence shown here is derived from an EMBL/GenBank/DDBJ whole genome shotgun (WGS) entry which is preliminary data.</text>
</comment>
<protein>
    <submittedName>
        <fullName evidence="2">Uncharacterized protein</fullName>
    </submittedName>
</protein>
<evidence type="ECO:0000256" key="1">
    <source>
        <dbReference type="SAM" id="MobiDB-lite"/>
    </source>
</evidence>
<reference evidence="3" key="1">
    <citation type="journal article" date="2019" name="Int. J. Syst. Evol. Microbiol.">
        <title>The Global Catalogue of Microorganisms (GCM) 10K type strain sequencing project: providing services to taxonomists for standard genome sequencing and annotation.</title>
        <authorList>
            <consortium name="The Broad Institute Genomics Platform"/>
            <consortium name="The Broad Institute Genome Sequencing Center for Infectious Disease"/>
            <person name="Wu L."/>
            <person name="Ma J."/>
        </authorList>
    </citation>
    <scope>NUCLEOTIDE SEQUENCE [LARGE SCALE GENOMIC DNA]</scope>
    <source>
        <strain evidence="3">JCM 18204</strain>
    </source>
</reference>
<feature type="compositionally biased region" description="Pro residues" evidence="1">
    <location>
        <begin position="54"/>
        <end position="64"/>
    </location>
</feature>
<evidence type="ECO:0000313" key="2">
    <source>
        <dbReference type="EMBL" id="GAA4802345.1"/>
    </source>
</evidence>